<evidence type="ECO:0000256" key="1">
    <source>
        <dbReference type="SAM" id="Phobius"/>
    </source>
</evidence>
<feature type="transmembrane region" description="Helical" evidence="1">
    <location>
        <begin position="6"/>
        <end position="28"/>
    </location>
</feature>
<keyword evidence="1" id="KW-0812">Transmembrane</keyword>
<dbReference type="AlphaFoldDB" id="X1W397"/>
<gene>
    <name evidence="2" type="ORF">S12H4_56373</name>
</gene>
<keyword evidence="1" id="KW-1133">Transmembrane helix</keyword>
<keyword evidence="1" id="KW-0472">Membrane</keyword>
<reference evidence="2" key="1">
    <citation type="journal article" date="2014" name="Front. Microbiol.">
        <title>High frequency of phylogenetically diverse reductive dehalogenase-homologous genes in deep subseafloor sedimentary metagenomes.</title>
        <authorList>
            <person name="Kawai M."/>
            <person name="Futagami T."/>
            <person name="Toyoda A."/>
            <person name="Takaki Y."/>
            <person name="Nishi S."/>
            <person name="Hori S."/>
            <person name="Arai W."/>
            <person name="Tsubouchi T."/>
            <person name="Morono Y."/>
            <person name="Uchiyama I."/>
            <person name="Ito T."/>
            <person name="Fujiyama A."/>
            <person name="Inagaki F."/>
            <person name="Takami H."/>
        </authorList>
    </citation>
    <scope>NUCLEOTIDE SEQUENCE</scope>
    <source>
        <strain evidence="2">Expedition CK06-06</strain>
    </source>
</reference>
<protein>
    <submittedName>
        <fullName evidence="2">Uncharacterized protein</fullName>
    </submittedName>
</protein>
<proteinExistence type="predicted"/>
<sequence length="197" mass="22199">MDFWTLVAFIWLALGDTLTAIFIGWKLAPERAERLVMKGLLNPTLGAEVRPAWGIPSVKDIKDNTRSINQAINRVSRKFEELEKQKVNVHIDAVMVDDITKSLMARLRPTLKDNIQEAVNEAVKELPALRGDGVVSPEAIEEELMLEDLLTELIDEYPEHERKIKFAASKGRAAFKYFAMSRYPDEYLAITGAEGLG</sequence>
<accession>X1W397</accession>
<organism evidence="2">
    <name type="scientific">marine sediment metagenome</name>
    <dbReference type="NCBI Taxonomy" id="412755"/>
    <lineage>
        <taxon>unclassified sequences</taxon>
        <taxon>metagenomes</taxon>
        <taxon>ecological metagenomes</taxon>
    </lineage>
</organism>
<dbReference type="EMBL" id="BARW01036291">
    <property type="protein sequence ID" value="GAJ25075.1"/>
    <property type="molecule type" value="Genomic_DNA"/>
</dbReference>
<name>X1W397_9ZZZZ</name>
<evidence type="ECO:0000313" key="2">
    <source>
        <dbReference type="EMBL" id="GAJ25075.1"/>
    </source>
</evidence>
<comment type="caution">
    <text evidence="2">The sequence shown here is derived from an EMBL/GenBank/DDBJ whole genome shotgun (WGS) entry which is preliminary data.</text>
</comment>